<protein>
    <submittedName>
        <fullName evidence="1">Dipeptidase</fullName>
    </submittedName>
</protein>
<dbReference type="Pfam" id="PF01244">
    <property type="entry name" value="Peptidase_M19"/>
    <property type="match status" value="1"/>
</dbReference>
<name>A0ABV9PWB6_9BACL</name>
<dbReference type="PANTHER" id="PTHR10443:SF12">
    <property type="entry name" value="DIPEPTIDASE"/>
    <property type="match status" value="1"/>
</dbReference>
<evidence type="ECO:0000313" key="2">
    <source>
        <dbReference type="Proteomes" id="UP001596002"/>
    </source>
</evidence>
<sequence>MIRKHFLLDAHADILYRMETEQLDFTDAGSPLHLSYPKMEQGEIDVQIFALFVDPPYTPHEHLAKLLAYIDTFRSEVCADNLMLPVYTYKDLETNLRAGRKSAILSVEGADFLTGDLRHLRILYSLGVRAMGLTWNHANSIASGVGEEIDTGLTPFGREVVREMNRLGMVIDVSHMAPKGVEGVLEASSKPVIASHSNAKSIYNHRRNLNDDQIRQIAAKGGVIGVTFVPYFIGEGEVGISHLLQHIDHMLSVGGEDHVGLGSDFDGIPETMVDLRSGADYPNLVEALDKEYGARITAKICGGNFLRVLERVLIEE</sequence>
<dbReference type="PROSITE" id="PS00869">
    <property type="entry name" value="RENAL_DIPEPTIDASE_1"/>
    <property type="match status" value="1"/>
</dbReference>
<dbReference type="PANTHER" id="PTHR10443">
    <property type="entry name" value="MICROSOMAL DIPEPTIDASE"/>
    <property type="match status" value="1"/>
</dbReference>
<dbReference type="InterPro" id="IPR008257">
    <property type="entry name" value="Pept_M19"/>
</dbReference>
<organism evidence="1 2">
    <name type="scientific">Effusibacillus consociatus</name>
    <dbReference type="NCBI Taxonomy" id="1117041"/>
    <lineage>
        <taxon>Bacteria</taxon>
        <taxon>Bacillati</taxon>
        <taxon>Bacillota</taxon>
        <taxon>Bacilli</taxon>
        <taxon>Bacillales</taxon>
        <taxon>Alicyclobacillaceae</taxon>
        <taxon>Effusibacillus</taxon>
    </lineage>
</organism>
<dbReference type="CDD" id="cd01301">
    <property type="entry name" value="rDP_like"/>
    <property type="match status" value="1"/>
</dbReference>
<reference evidence="2" key="1">
    <citation type="journal article" date="2019" name="Int. J. Syst. Evol. Microbiol.">
        <title>The Global Catalogue of Microorganisms (GCM) 10K type strain sequencing project: providing services to taxonomists for standard genome sequencing and annotation.</title>
        <authorList>
            <consortium name="The Broad Institute Genomics Platform"/>
            <consortium name="The Broad Institute Genome Sequencing Center for Infectious Disease"/>
            <person name="Wu L."/>
            <person name="Ma J."/>
        </authorList>
    </citation>
    <scope>NUCLEOTIDE SEQUENCE [LARGE SCALE GENOMIC DNA]</scope>
    <source>
        <strain evidence="2">WYCCWR 12678</strain>
    </source>
</reference>
<proteinExistence type="predicted"/>
<dbReference type="SUPFAM" id="SSF51556">
    <property type="entry name" value="Metallo-dependent hydrolases"/>
    <property type="match status" value="1"/>
</dbReference>
<gene>
    <name evidence="1" type="ORF">ACFO8Q_03100</name>
</gene>
<dbReference type="PROSITE" id="PS51365">
    <property type="entry name" value="RENAL_DIPEPTIDASE_2"/>
    <property type="match status" value="1"/>
</dbReference>
<dbReference type="Gene3D" id="3.20.20.140">
    <property type="entry name" value="Metal-dependent hydrolases"/>
    <property type="match status" value="1"/>
</dbReference>
<comment type="caution">
    <text evidence="1">The sequence shown here is derived from an EMBL/GenBank/DDBJ whole genome shotgun (WGS) entry which is preliminary data.</text>
</comment>
<dbReference type="InterPro" id="IPR000180">
    <property type="entry name" value="Dipep_AS"/>
</dbReference>
<keyword evidence="2" id="KW-1185">Reference proteome</keyword>
<evidence type="ECO:0000313" key="1">
    <source>
        <dbReference type="EMBL" id="MFC4766384.1"/>
    </source>
</evidence>
<dbReference type="EMBL" id="JBHSHC010000016">
    <property type="protein sequence ID" value="MFC4766384.1"/>
    <property type="molecule type" value="Genomic_DNA"/>
</dbReference>
<accession>A0ABV9PWB6</accession>
<dbReference type="InterPro" id="IPR032466">
    <property type="entry name" value="Metal_Hydrolase"/>
</dbReference>
<dbReference type="Proteomes" id="UP001596002">
    <property type="component" value="Unassembled WGS sequence"/>
</dbReference>
<dbReference type="RefSeq" id="WP_380024223.1">
    <property type="nucleotide sequence ID" value="NZ_JBHSHC010000016.1"/>
</dbReference>